<protein>
    <recommendedName>
        <fullName evidence="3 7">Defect at low temperature protein 1</fullName>
    </recommendedName>
</protein>
<feature type="non-terminal residue" evidence="8">
    <location>
        <position position="434"/>
    </location>
</feature>
<keyword evidence="6 7" id="KW-0472">Membrane</keyword>
<dbReference type="OrthoDB" id="4096362at2759"/>
<dbReference type="EMBL" id="UIGY01000095">
    <property type="protein sequence ID" value="SUZ10779.1"/>
    <property type="molecule type" value="Genomic_DNA"/>
</dbReference>
<comment type="function">
    <text evidence="1 7">Required for growth under high-pressure and low-temperature conditions.</text>
</comment>
<gene>
    <name evidence="7" type="primary">DLT1</name>
    <name evidence="8" type="ORF">BGT96224V2_LOCUS3913</name>
</gene>
<feature type="transmembrane region" description="Helical" evidence="7">
    <location>
        <begin position="43"/>
        <end position="66"/>
    </location>
</feature>
<organism evidence="8">
    <name type="scientific">Blumeria graminis f. sp. tritici 96224</name>
    <dbReference type="NCBI Taxonomy" id="1268274"/>
    <lineage>
        <taxon>Eukaryota</taxon>
        <taxon>Fungi</taxon>
        <taxon>Dikarya</taxon>
        <taxon>Ascomycota</taxon>
        <taxon>Pezizomycotina</taxon>
        <taxon>Leotiomycetes</taxon>
        <taxon>Erysiphales</taxon>
        <taxon>Erysiphaceae</taxon>
        <taxon>Blumeria</taxon>
    </lineage>
</organism>
<evidence type="ECO:0000256" key="7">
    <source>
        <dbReference type="RuleBase" id="RU367100"/>
    </source>
</evidence>
<evidence type="ECO:0000313" key="8">
    <source>
        <dbReference type="EMBL" id="SUZ10779.1"/>
    </source>
</evidence>
<dbReference type="AlphaFoldDB" id="A0A381LA03"/>
<comment type="similarity">
    <text evidence="2 7">Belongs to the DLT1 family.</text>
</comment>
<keyword evidence="4 7" id="KW-0812">Transmembrane</keyword>
<dbReference type="PANTHER" id="PTHR40021:SF1">
    <property type="entry name" value="DEFECT AT LOW TEMPERATURE PROTEIN 1"/>
    <property type="match status" value="1"/>
</dbReference>
<sequence>MKFHIIFRWFYVGFYGFLHILLAVLLLVTPGDAISQALHNNQLYNVFVIAGVYLLTLLLTITLYATRLYTDNVILKAIPKTWIPVDKGDVSKKVRNMITAGLDRSAMIALIARPRIPLGSVTAVPATKRKVSIWRKPSQADNISSEVELSHTHPDSIRNEQAVAEALFCSTWGNISHDGWSSPMSLDVPNLHYITVISELPYLIEAKAASISTAGADSNPDQTFPDVRTLEILQRPISMSVRDYVGYLIYHNVVTSPVAANQFLSLYEYARFSDTPLNEQGFRELMAAFTDILRSMDPLDPKLLNNEYENWHSDIDNDNASSIVTRDLNRSQSSLSFHSNISHTDSEGTIQLTWVRDVKNRGNKSRRPYNLVVPTASYRGKSPHRLQVFNSNSEDNPNCKGSCQSSFSVDSDSQQSIVVRNDRSIKKGVIINNG</sequence>
<evidence type="ECO:0000256" key="2">
    <source>
        <dbReference type="ARBA" id="ARBA00005550"/>
    </source>
</evidence>
<proteinExistence type="inferred from homology"/>
<accession>A0A381LA03</accession>
<dbReference type="GO" id="GO:0016020">
    <property type="term" value="C:membrane"/>
    <property type="evidence" value="ECO:0007669"/>
    <property type="project" value="UniProtKB-SubCell"/>
</dbReference>
<reference evidence="8" key="1">
    <citation type="submission" date="2018-07" db="EMBL/GenBank/DDBJ databases">
        <authorList>
            <person name="Quirk P.G."/>
            <person name="Krulwich T.A."/>
        </authorList>
    </citation>
    <scope>NUCLEOTIDE SEQUENCE</scope>
    <source>
        <strain evidence="8">96224</strain>
    </source>
</reference>
<dbReference type="InterPro" id="IPR038869">
    <property type="entry name" value="DLT1"/>
</dbReference>
<comment type="caution">
    <text evidence="7">Lacks conserved residue(s) required for the propagation of feature annotation.</text>
</comment>
<comment type="subcellular location">
    <subcellularLocation>
        <location evidence="7">Membrane</location>
        <topology evidence="7">Multi-pass membrane protein</topology>
    </subcellularLocation>
</comment>
<evidence type="ECO:0000256" key="4">
    <source>
        <dbReference type="ARBA" id="ARBA00022692"/>
    </source>
</evidence>
<name>A0A381LA03_BLUGR</name>
<evidence type="ECO:0000256" key="6">
    <source>
        <dbReference type="ARBA" id="ARBA00023136"/>
    </source>
</evidence>
<dbReference type="PANTHER" id="PTHR40021">
    <property type="entry name" value="DEFECT AT LOW TEMPERATURE PROTEIN 1"/>
    <property type="match status" value="1"/>
</dbReference>
<evidence type="ECO:0000256" key="3">
    <source>
        <dbReference type="ARBA" id="ARBA00021353"/>
    </source>
</evidence>
<evidence type="ECO:0000256" key="1">
    <source>
        <dbReference type="ARBA" id="ARBA00002489"/>
    </source>
</evidence>
<keyword evidence="5 7" id="KW-1133">Transmembrane helix</keyword>
<evidence type="ECO:0000256" key="5">
    <source>
        <dbReference type="ARBA" id="ARBA00022989"/>
    </source>
</evidence>